<keyword evidence="3" id="KW-1185">Reference proteome</keyword>
<feature type="signal peptide" evidence="1">
    <location>
        <begin position="1"/>
        <end position="23"/>
    </location>
</feature>
<organism evidence="2 3">
    <name type="scientific">Penicillium capsulatum</name>
    <dbReference type="NCBI Taxonomy" id="69766"/>
    <lineage>
        <taxon>Eukaryota</taxon>
        <taxon>Fungi</taxon>
        <taxon>Dikarya</taxon>
        <taxon>Ascomycota</taxon>
        <taxon>Pezizomycotina</taxon>
        <taxon>Eurotiomycetes</taxon>
        <taxon>Eurotiomycetidae</taxon>
        <taxon>Eurotiales</taxon>
        <taxon>Aspergillaceae</taxon>
        <taxon>Penicillium</taxon>
    </lineage>
</organism>
<evidence type="ECO:0000313" key="3">
    <source>
        <dbReference type="Proteomes" id="UP001146351"/>
    </source>
</evidence>
<dbReference type="Proteomes" id="UP001146351">
    <property type="component" value="Unassembled WGS sequence"/>
</dbReference>
<feature type="chain" id="PRO_5040907443" description="Ecp2 effector protein domain-containing protein" evidence="1">
    <location>
        <begin position="24"/>
        <end position="222"/>
    </location>
</feature>
<evidence type="ECO:0008006" key="4">
    <source>
        <dbReference type="Google" id="ProtNLM"/>
    </source>
</evidence>
<evidence type="ECO:0000313" key="2">
    <source>
        <dbReference type="EMBL" id="KAJ5151989.1"/>
    </source>
</evidence>
<evidence type="ECO:0000256" key="1">
    <source>
        <dbReference type="SAM" id="SignalP"/>
    </source>
</evidence>
<gene>
    <name evidence="2" type="ORF">N7492_010284</name>
</gene>
<dbReference type="OrthoDB" id="3440316at2759"/>
<comment type="caution">
    <text evidence="2">The sequence shown here is derived from an EMBL/GenBank/DDBJ whole genome shotgun (WGS) entry which is preliminary data.</text>
</comment>
<sequence>MQFRTLLALPCALLLLLIPSVSSSPLDWVEGAKDLYRRQGPAAIMQFIGMTQAGSGIWKDQGMKSSTCASFMKTPHDTHFLGKLGGNHKPKPWFNCWFPGTEKFTKKDAEVVKCILDLHAKQHDVCISVKGSSCDKGYIKGGGRVQNVENYQKLFNVGKPNSLSQEGADSMKVAVDELVNVKMRTDLTDHVTYGPVVGTIPDEDHKWADITYAIYYKGQRDC</sequence>
<reference evidence="2" key="2">
    <citation type="journal article" date="2023" name="IMA Fungus">
        <title>Comparative genomic study of the Penicillium genus elucidates a diverse pangenome and 15 lateral gene transfer events.</title>
        <authorList>
            <person name="Petersen C."/>
            <person name="Sorensen T."/>
            <person name="Nielsen M.R."/>
            <person name="Sondergaard T.E."/>
            <person name="Sorensen J.L."/>
            <person name="Fitzpatrick D.A."/>
            <person name="Frisvad J.C."/>
            <person name="Nielsen K.L."/>
        </authorList>
    </citation>
    <scope>NUCLEOTIDE SEQUENCE</scope>
    <source>
        <strain evidence="2">IBT 21917</strain>
    </source>
</reference>
<keyword evidence="1" id="KW-0732">Signal</keyword>
<proteinExistence type="predicted"/>
<protein>
    <recommendedName>
        <fullName evidence="4">Ecp2 effector protein domain-containing protein</fullName>
    </recommendedName>
</protein>
<reference evidence="2" key="1">
    <citation type="submission" date="2022-11" db="EMBL/GenBank/DDBJ databases">
        <authorList>
            <person name="Petersen C."/>
        </authorList>
    </citation>
    <scope>NUCLEOTIDE SEQUENCE</scope>
    <source>
        <strain evidence="2">IBT 21917</strain>
    </source>
</reference>
<name>A0A9W9LES7_9EURO</name>
<dbReference type="EMBL" id="JAPQKO010000008">
    <property type="protein sequence ID" value="KAJ5151989.1"/>
    <property type="molecule type" value="Genomic_DNA"/>
</dbReference>
<dbReference type="AlphaFoldDB" id="A0A9W9LES7"/>
<accession>A0A9W9LES7</accession>